<dbReference type="Pfam" id="PF00970">
    <property type="entry name" value="FAD_binding_6"/>
    <property type="match status" value="1"/>
</dbReference>
<dbReference type="InterPro" id="IPR017927">
    <property type="entry name" value="FAD-bd_FR_type"/>
</dbReference>
<protein>
    <recommendedName>
        <fullName evidence="1">FAD-binding FR-type domain-containing protein</fullName>
    </recommendedName>
</protein>
<accession>X0VZ83</accession>
<dbReference type="PANTHER" id="PTHR43513:SF3">
    <property type="entry name" value="DIHYDROOROTATE DEHYDROGENASE B (NAD(+)), ELECTRON TRANSFER SUBUNIT-RELATED"/>
    <property type="match status" value="1"/>
</dbReference>
<proteinExistence type="predicted"/>
<gene>
    <name evidence="2" type="ORF">S01H1_49629</name>
</gene>
<comment type="caution">
    <text evidence="2">The sequence shown here is derived from an EMBL/GenBank/DDBJ whole genome shotgun (WGS) entry which is preliminary data.</text>
</comment>
<evidence type="ECO:0000259" key="1">
    <source>
        <dbReference type="PROSITE" id="PS51384"/>
    </source>
</evidence>
<dbReference type="SUPFAM" id="SSF63380">
    <property type="entry name" value="Riboflavin synthase domain-like"/>
    <property type="match status" value="1"/>
</dbReference>
<name>X0VZ83_9ZZZZ</name>
<dbReference type="InterPro" id="IPR008333">
    <property type="entry name" value="Cbr1-like_FAD-bd_dom"/>
</dbReference>
<dbReference type="GO" id="GO:0016491">
    <property type="term" value="F:oxidoreductase activity"/>
    <property type="evidence" value="ECO:0007669"/>
    <property type="project" value="InterPro"/>
</dbReference>
<dbReference type="InterPro" id="IPR017938">
    <property type="entry name" value="Riboflavin_synthase-like_b-brl"/>
</dbReference>
<organism evidence="2">
    <name type="scientific">marine sediment metagenome</name>
    <dbReference type="NCBI Taxonomy" id="412755"/>
    <lineage>
        <taxon>unclassified sequences</taxon>
        <taxon>metagenomes</taxon>
        <taxon>ecological metagenomes</taxon>
    </lineage>
</organism>
<dbReference type="EMBL" id="BARS01031935">
    <property type="protein sequence ID" value="GAG23784.1"/>
    <property type="molecule type" value="Genomic_DNA"/>
</dbReference>
<feature type="non-terminal residue" evidence="2">
    <location>
        <position position="109"/>
    </location>
</feature>
<sequence>MRHKIVRKEALSAENYLIEVMAPHVAERFQPGQFVIIRIHEQGERIPLTVADVNPKKGTIMLIFQVVGKTTMELNTLNVGDGLINCVGPLGTPSEIKKFGRIICVGGGT</sequence>
<dbReference type="PROSITE" id="PS51384">
    <property type="entry name" value="FAD_FR"/>
    <property type="match status" value="1"/>
</dbReference>
<reference evidence="2" key="1">
    <citation type="journal article" date="2014" name="Front. Microbiol.">
        <title>High frequency of phylogenetically diverse reductive dehalogenase-homologous genes in deep subseafloor sedimentary metagenomes.</title>
        <authorList>
            <person name="Kawai M."/>
            <person name="Futagami T."/>
            <person name="Toyoda A."/>
            <person name="Takaki Y."/>
            <person name="Nishi S."/>
            <person name="Hori S."/>
            <person name="Arai W."/>
            <person name="Tsubouchi T."/>
            <person name="Morono Y."/>
            <person name="Uchiyama I."/>
            <person name="Ito T."/>
            <person name="Fujiyama A."/>
            <person name="Inagaki F."/>
            <person name="Takami H."/>
        </authorList>
    </citation>
    <scope>NUCLEOTIDE SEQUENCE</scope>
    <source>
        <strain evidence="2">Expedition CK06-06</strain>
    </source>
</reference>
<dbReference type="AlphaFoldDB" id="X0VZ83"/>
<evidence type="ECO:0000313" key="2">
    <source>
        <dbReference type="EMBL" id="GAG23784.1"/>
    </source>
</evidence>
<feature type="domain" description="FAD-binding FR-type" evidence="1">
    <location>
        <begin position="1"/>
        <end position="96"/>
    </location>
</feature>
<dbReference type="PANTHER" id="PTHR43513">
    <property type="entry name" value="DIHYDROOROTATE DEHYDROGENASE B (NAD(+)), ELECTRON TRANSFER SUBUNIT"/>
    <property type="match status" value="1"/>
</dbReference>
<dbReference type="Gene3D" id="2.40.30.10">
    <property type="entry name" value="Translation factors"/>
    <property type="match status" value="1"/>
</dbReference>
<dbReference type="InterPro" id="IPR050353">
    <property type="entry name" value="PyrK_electron_transfer"/>
</dbReference>